<dbReference type="OrthoDB" id="4732008at2"/>
<proteinExistence type="predicted"/>
<protein>
    <recommendedName>
        <fullName evidence="3">Minor tail protein</fullName>
    </recommendedName>
</protein>
<dbReference type="Gene3D" id="2.60.120.260">
    <property type="entry name" value="Galactose-binding domain-like"/>
    <property type="match status" value="1"/>
</dbReference>
<evidence type="ECO:0008006" key="3">
    <source>
        <dbReference type="Google" id="ProtNLM"/>
    </source>
</evidence>
<evidence type="ECO:0000313" key="1">
    <source>
        <dbReference type="EMBL" id="ORB55244.1"/>
    </source>
</evidence>
<accession>A0A1X0J0I6</accession>
<sequence length="854" mass="88637">MPRAVDLVPQGFKADYDPTNQLAQDPASVLGKNVKDVGKAIAQLNEKVQAELKRLIDTLLGIAANPIPEIVGWLEDFQNSLSNVLSWIKPGLLPLIPLSQIGEWFPNLILNGGFDDAKTLQDNPDWSWDGTVGRSGPLGSVKAVVSGVMKILHSNDIPVVAGQKMTLESWAQWSSFSAPAGTNPIRLIASHYLNGAPVMSGGQPVRTVIASFQPSTADSTTWEHLTGSFPVPAGVDAIRVSLQVTADATAGLVWFDDANAIKVGKLPLDYVQDLVGQLQQFTDDIGEAFTQLAEKVGLDRFKEFFDTVGGKINAEISDITGRLQAIGADGKIDAAEVLGLLGLGNIPLLPQNKVTDLPDLNAQLNQIRDIFAGLVVTPINSTIQSVKDWFTGNNNKTQGLNNSGQLAGSAITGLISEAATGIGSLKDGIVNAATGQNGSGFDLVAVMNSLIGVKQIADQAGAAAAAANAQLAKSQGQQNAAGGGLNYTTVFGGADGAALPAVFTGSDLKVRGNNGYAGIAASKPDGTYVATCNKQYSTDDQSLAVVLGDQGGSLNAPEYHLFHSDSGYTAGACLKIDNASATIGSYTRSGASITFTAFSGGTWSGALGQGSLVEVHNVGTTWTLAVNGNTVLSVTSSAVTFGASARYGGGFVMQRATVSNGWFQGTTTYDSFRVAAITLSDYVDPVYLGSGATMARTSATNVTIATGTTVLPNSFYSVVQSATPDIACNLTNGTMTVSLSGWYLAKLSTKSNIFTNSTNSSGQANPAIFVNSTTTPSKLGLPQQYSRSNSSDGSVDLTIPVLSLSDSFVIYLNAGDVVRGGQVLGSNASTRQVTGDSAGTATYLSLALLNRSQI</sequence>
<gene>
    <name evidence="1" type="ORF">BST43_15355</name>
</gene>
<dbReference type="AlphaFoldDB" id="A0A1X0J0I6"/>
<reference evidence="1 2" key="1">
    <citation type="submission" date="2016-12" db="EMBL/GenBank/DDBJ databases">
        <title>The new phylogeny of genus Mycobacterium.</title>
        <authorList>
            <person name="Tortoli E."/>
            <person name="Trovato A."/>
            <person name="Cirillo D.M."/>
        </authorList>
    </citation>
    <scope>NUCLEOTIDE SEQUENCE [LARGE SCALE GENOMIC DNA]</scope>
    <source>
        <strain evidence="1 2">CCUG 66554</strain>
    </source>
</reference>
<evidence type="ECO:0000313" key="2">
    <source>
        <dbReference type="Proteomes" id="UP000192434"/>
    </source>
</evidence>
<dbReference type="RefSeq" id="WP_078363059.1">
    <property type="nucleotide sequence ID" value="NZ_MVII01000019.1"/>
</dbReference>
<comment type="caution">
    <text evidence="1">The sequence shown here is derived from an EMBL/GenBank/DDBJ whole genome shotgun (WGS) entry which is preliminary data.</text>
</comment>
<name>A0A1X0J0I6_9MYCO</name>
<dbReference type="Proteomes" id="UP000192434">
    <property type="component" value="Unassembled WGS sequence"/>
</dbReference>
<organism evidence="1 2">
    <name type="scientific">Mycobacteroides saopaulense</name>
    <dbReference type="NCBI Taxonomy" id="1578165"/>
    <lineage>
        <taxon>Bacteria</taxon>
        <taxon>Bacillati</taxon>
        <taxon>Actinomycetota</taxon>
        <taxon>Actinomycetes</taxon>
        <taxon>Mycobacteriales</taxon>
        <taxon>Mycobacteriaceae</taxon>
        <taxon>Mycobacteroides</taxon>
    </lineage>
</organism>
<dbReference type="EMBL" id="MVII01000019">
    <property type="protein sequence ID" value="ORB55244.1"/>
    <property type="molecule type" value="Genomic_DNA"/>
</dbReference>